<comment type="subcellular location">
    <subcellularLocation>
        <location evidence="1">Endomembrane system</location>
        <topology evidence="1">Multi-pass membrane protein</topology>
    </subcellularLocation>
</comment>
<feature type="domain" description="DUF202" evidence="6">
    <location>
        <begin position="22"/>
        <end position="88"/>
    </location>
</feature>
<dbReference type="InterPro" id="IPR003807">
    <property type="entry name" value="DUF202"/>
</dbReference>
<proteinExistence type="predicted"/>
<keyword evidence="3 5" id="KW-1133">Transmembrane helix</keyword>
<evidence type="ECO:0000256" key="3">
    <source>
        <dbReference type="ARBA" id="ARBA00022989"/>
    </source>
</evidence>
<comment type="caution">
    <text evidence="7">The sequence shown here is derived from an EMBL/GenBank/DDBJ whole genome shotgun (WGS) entry which is preliminary data.</text>
</comment>
<keyword evidence="2 5" id="KW-0812">Transmembrane</keyword>
<feature type="transmembrane region" description="Helical" evidence="5">
    <location>
        <begin position="31"/>
        <end position="48"/>
    </location>
</feature>
<accession>A0ABN2PBH1</accession>
<evidence type="ECO:0000256" key="2">
    <source>
        <dbReference type="ARBA" id="ARBA00022692"/>
    </source>
</evidence>
<feature type="transmembrane region" description="Helical" evidence="5">
    <location>
        <begin position="100"/>
        <end position="121"/>
    </location>
</feature>
<name>A0ABN2PBH1_9ACTN</name>
<dbReference type="Pfam" id="PF02656">
    <property type="entry name" value="DUF202"/>
    <property type="match status" value="1"/>
</dbReference>
<evidence type="ECO:0000256" key="1">
    <source>
        <dbReference type="ARBA" id="ARBA00004127"/>
    </source>
</evidence>
<evidence type="ECO:0000256" key="4">
    <source>
        <dbReference type="ARBA" id="ARBA00023136"/>
    </source>
</evidence>
<evidence type="ECO:0000256" key="5">
    <source>
        <dbReference type="SAM" id="Phobius"/>
    </source>
</evidence>
<keyword evidence="8" id="KW-1185">Reference proteome</keyword>
<feature type="transmembrane region" description="Helical" evidence="5">
    <location>
        <begin position="60"/>
        <end position="80"/>
    </location>
</feature>
<keyword evidence="4 5" id="KW-0472">Membrane</keyword>
<dbReference type="RefSeq" id="WP_344006397.1">
    <property type="nucleotide sequence ID" value="NZ_BAAAMY010000004.1"/>
</dbReference>
<gene>
    <name evidence="7" type="ORF">GCM10009737_18510</name>
</gene>
<dbReference type="Proteomes" id="UP001501612">
    <property type="component" value="Unassembled WGS sequence"/>
</dbReference>
<evidence type="ECO:0000313" key="7">
    <source>
        <dbReference type="EMBL" id="GAA1917343.1"/>
    </source>
</evidence>
<organism evidence="7 8">
    <name type="scientific">Nocardioides lentus</name>
    <dbReference type="NCBI Taxonomy" id="338077"/>
    <lineage>
        <taxon>Bacteria</taxon>
        <taxon>Bacillati</taxon>
        <taxon>Actinomycetota</taxon>
        <taxon>Actinomycetes</taxon>
        <taxon>Propionibacteriales</taxon>
        <taxon>Nocardioidaceae</taxon>
        <taxon>Nocardioides</taxon>
    </lineage>
</organism>
<evidence type="ECO:0000259" key="6">
    <source>
        <dbReference type="Pfam" id="PF02656"/>
    </source>
</evidence>
<evidence type="ECO:0000313" key="8">
    <source>
        <dbReference type="Proteomes" id="UP001501612"/>
    </source>
</evidence>
<sequence>MSEAPRRLPHRVYDDGVDPDVRFSLANERTYLAWVRTGMALIAGAVAVHSPVLELGRVTGTLLSLWLLVLAATCVAQGWWRWHRTERALRTTGHLPGFGGGLAFGIGVASLIVGVTVTVLLSL</sequence>
<protein>
    <submittedName>
        <fullName evidence="7">DUF202 domain-containing protein</fullName>
    </submittedName>
</protein>
<dbReference type="EMBL" id="BAAAMY010000004">
    <property type="protein sequence ID" value="GAA1917343.1"/>
    <property type="molecule type" value="Genomic_DNA"/>
</dbReference>
<reference evidence="7 8" key="1">
    <citation type="journal article" date="2019" name="Int. J. Syst. Evol. Microbiol.">
        <title>The Global Catalogue of Microorganisms (GCM) 10K type strain sequencing project: providing services to taxonomists for standard genome sequencing and annotation.</title>
        <authorList>
            <consortium name="The Broad Institute Genomics Platform"/>
            <consortium name="The Broad Institute Genome Sequencing Center for Infectious Disease"/>
            <person name="Wu L."/>
            <person name="Ma J."/>
        </authorList>
    </citation>
    <scope>NUCLEOTIDE SEQUENCE [LARGE SCALE GENOMIC DNA]</scope>
    <source>
        <strain evidence="7 8">JCM 14046</strain>
    </source>
</reference>